<feature type="transmembrane region" description="Helical" evidence="1">
    <location>
        <begin position="244"/>
        <end position="263"/>
    </location>
</feature>
<dbReference type="InterPro" id="IPR043968">
    <property type="entry name" value="SGNH"/>
</dbReference>
<dbReference type="OrthoDB" id="9767863at2"/>
<keyword evidence="1" id="KW-0812">Transmembrane</keyword>
<feature type="transmembrane region" description="Helical" evidence="1">
    <location>
        <begin position="187"/>
        <end position="209"/>
    </location>
</feature>
<accession>A0A857JHA7</accession>
<feature type="transmembrane region" description="Helical" evidence="1">
    <location>
        <begin position="347"/>
        <end position="366"/>
    </location>
</feature>
<dbReference type="InterPro" id="IPR050879">
    <property type="entry name" value="Acyltransferase_3"/>
</dbReference>
<sequence length="645" mass="73022">MKHRQDIDGLRALAVLAVVLFHFGVTGMSGGYAGVDIFFVISGFLITSILMKDAEQQSISFLGFYEKRIRRLFPALFATILASFLAAYFIFMPDEFREFGRSAIAAIAYLSNVFFWLSSDYFQGSSELSPLLHTWSLAVEEQFYLIFPVVVWASYKAGKRVFYWSVAALFASSFVASIWYIDTSASTVFYLSPFRFWELLAGSIVAIAFKENIVPNAKAASWLSVLGLVLLISPIFILNKESLFPGWAAVPSCLGTALLIWANDQNQWIGRFLKLRFMQFTGKISYSMYLWHWPIVVFYGYWIIRELVWWDTLLLLLVTYGISHLSCKYLEGPFRLKRGNTLKPLKVYSTSIAFSAVIFVLGVMVWKGDGFKSRFPEFVEQANLKDSHKKSGFADCFIKEDQFYYDSWRYDTCVMKTPGATDTILLWGDSHAFHLIGGLKTIQQVLNVNIALYASAGCSPLFDTDIPRNPQCRVNNEFVKELIDKHDISRLILAGNWAWAFKVEDPDIDLSSVQSTFNTLTEWNKKVFIVNQVPIYPVQNPAFLGMRLATSSKAPADYLLAPEYGVEASEQIKALLPDKNVFSPQDLLCKKGKCLIYRDNEIMVRDRAHLSNAASVYIVQSMAAKLEEALGLPEPSDTRLNVEGE</sequence>
<evidence type="ECO:0000256" key="1">
    <source>
        <dbReference type="SAM" id="Phobius"/>
    </source>
</evidence>
<dbReference type="KEGG" id="pmes:FX988_01638"/>
<dbReference type="InterPro" id="IPR002656">
    <property type="entry name" value="Acyl_transf_3_dom"/>
</dbReference>
<dbReference type="GO" id="GO:0016020">
    <property type="term" value="C:membrane"/>
    <property type="evidence" value="ECO:0007669"/>
    <property type="project" value="TreeGrafter"/>
</dbReference>
<dbReference type="AlphaFoldDB" id="A0A857JHA7"/>
<evidence type="ECO:0000313" key="4">
    <source>
        <dbReference type="EMBL" id="QHJ11409.1"/>
    </source>
</evidence>
<feature type="domain" description="Acyltransferase 3" evidence="2">
    <location>
        <begin position="6"/>
        <end position="323"/>
    </location>
</feature>
<evidence type="ECO:0000313" key="5">
    <source>
        <dbReference type="Proteomes" id="UP000464524"/>
    </source>
</evidence>
<feature type="transmembrane region" description="Helical" evidence="1">
    <location>
        <begin position="7"/>
        <end position="25"/>
    </location>
</feature>
<dbReference type="Pfam" id="PF01757">
    <property type="entry name" value="Acyl_transf_3"/>
    <property type="match status" value="1"/>
</dbReference>
<feature type="transmembrane region" description="Helical" evidence="1">
    <location>
        <begin position="221"/>
        <end position="238"/>
    </location>
</feature>
<protein>
    <submittedName>
        <fullName evidence="4">O-acetyltransferase OatA</fullName>
        <ecNumber evidence="4">2.3.1.-</ecNumber>
    </submittedName>
</protein>
<keyword evidence="4" id="KW-0808">Transferase</keyword>
<feature type="transmembrane region" description="Helical" evidence="1">
    <location>
        <begin position="284"/>
        <end position="302"/>
    </location>
</feature>
<feature type="domain" description="SGNH" evidence="3">
    <location>
        <begin position="396"/>
        <end position="620"/>
    </location>
</feature>
<reference evidence="4 5" key="1">
    <citation type="submission" date="2019-12" db="EMBL/GenBank/DDBJ databases">
        <title>Genome sequencing and assembly of endphytes of Porphyra tenera.</title>
        <authorList>
            <person name="Park J.M."/>
            <person name="Shin R."/>
            <person name="Jo S.H."/>
        </authorList>
    </citation>
    <scope>NUCLEOTIDE SEQUENCE [LARGE SCALE GENOMIC DNA]</scope>
    <source>
        <strain evidence="4 5">GPM4</strain>
    </source>
</reference>
<dbReference type="EMBL" id="CP047656">
    <property type="protein sequence ID" value="QHJ11409.1"/>
    <property type="molecule type" value="Genomic_DNA"/>
</dbReference>
<evidence type="ECO:0000259" key="3">
    <source>
        <dbReference type="Pfam" id="PF19040"/>
    </source>
</evidence>
<feature type="transmembrane region" description="Helical" evidence="1">
    <location>
        <begin position="308"/>
        <end position="327"/>
    </location>
</feature>
<keyword evidence="1" id="KW-0472">Membrane</keyword>
<gene>
    <name evidence="4" type="ORF">FX988_01638</name>
</gene>
<dbReference type="EC" id="2.3.1.-" evidence="4"/>
<dbReference type="PANTHER" id="PTHR23028">
    <property type="entry name" value="ACETYLTRANSFERASE"/>
    <property type="match status" value="1"/>
</dbReference>
<dbReference type="Pfam" id="PF19040">
    <property type="entry name" value="SGNH"/>
    <property type="match status" value="1"/>
</dbReference>
<feature type="transmembrane region" description="Helical" evidence="1">
    <location>
        <begin position="161"/>
        <end position="181"/>
    </location>
</feature>
<proteinExistence type="predicted"/>
<keyword evidence="5" id="KW-1185">Reference proteome</keyword>
<keyword evidence="1" id="KW-1133">Transmembrane helix</keyword>
<dbReference type="Proteomes" id="UP000464524">
    <property type="component" value="Chromosome"/>
</dbReference>
<evidence type="ECO:0000259" key="2">
    <source>
        <dbReference type="Pfam" id="PF01757"/>
    </source>
</evidence>
<feature type="transmembrane region" description="Helical" evidence="1">
    <location>
        <begin position="103"/>
        <end position="122"/>
    </location>
</feature>
<feature type="transmembrane region" description="Helical" evidence="1">
    <location>
        <begin position="72"/>
        <end position="91"/>
    </location>
</feature>
<organism evidence="4 5">
    <name type="scientific">Paraglaciecola mesophila</name>
    <dbReference type="NCBI Taxonomy" id="197222"/>
    <lineage>
        <taxon>Bacteria</taxon>
        <taxon>Pseudomonadati</taxon>
        <taxon>Pseudomonadota</taxon>
        <taxon>Gammaproteobacteria</taxon>
        <taxon>Alteromonadales</taxon>
        <taxon>Alteromonadaceae</taxon>
        <taxon>Paraglaciecola</taxon>
    </lineage>
</organism>
<dbReference type="GO" id="GO:0016747">
    <property type="term" value="F:acyltransferase activity, transferring groups other than amino-acyl groups"/>
    <property type="evidence" value="ECO:0007669"/>
    <property type="project" value="InterPro"/>
</dbReference>
<keyword evidence="4" id="KW-0012">Acyltransferase</keyword>
<dbReference type="RefSeq" id="WP_160179160.1">
    <property type="nucleotide sequence ID" value="NZ_CP047656.1"/>
</dbReference>
<name>A0A857JHA7_9ALTE</name>
<dbReference type="GO" id="GO:0009103">
    <property type="term" value="P:lipopolysaccharide biosynthetic process"/>
    <property type="evidence" value="ECO:0007669"/>
    <property type="project" value="TreeGrafter"/>
</dbReference>
<dbReference type="PANTHER" id="PTHR23028:SF53">
    <property type="entry name" value="ACYL_TRANSF_3 DOMAIN-CONTAINING PROTEIN"/>
    <property type="match status" value="1"/>
</dbReference>